<dbReference type="HOGENOM" id="CLU_2243667_0_0_2"/>
<dbReference type="OrthoDB" id="37140at2157"/>
<evidence type="ECO:0000313" key="3">
    <source>
        <dbReference type="Proteomes" id="UP000007812"/>
    </source>
</evidence>
<reference evidence="2 3" key="1">
    <citation type="journal article" date="2011" name="J. Bacteriol.">
        <title>Complete genome sequence of Metallosphaera cuprina, a metal sulfide-oxidizing archaeon from a hot spring.</title>
        <authorList>
            <person name="Liu L.J."/>
            <person name="You X.Y."/>
            <person name="Zheng H."/>
            <person name="Wang S."/>
            <person name="Jiang C.Y."/>
            <person name="Liu S.J."/>
        </authorList>
    </citation>
    <scope>NUCLEOTIDE SEQUENCE [LARGE SCALE GENOMIC DNA]</scope>
    <source>
        <strain evidence="2 3">Ar-4</strain>
    </source>
</reference>
<proteinExistence type="predicted"/>
<dbReference type="PATRIC" id="fig|1006006.8.peg.327"/>
<keyword evidence="1" id="KW-0175">Coiled coil</keyword>
<protein>
    <submittedName>
        <fullName evidence="2">Uncharacterized protein</fullName>
    </submittedName>
</protein>
<dbReference type="AlphaFoldDB" id="F4FZC5"/>
<dbReference type="EMBL" id="CP002656">
    <property type="protein sequence ID" value="AEB94434.1"/>
    <property type="molecule type" value="Genomic_DNA"/>
</dbReference>
<gene>
    <name evidence="2" type="ordered locus">Mcup_0326</name>
</gene>
<evidence type="ECO:0000313" key="2">
    <source>
        <dbReference type="EMBL" id="AEB94434.1"/>
    </source>
</evidence>
<evidence type="ECO:0000256" key="1">
    <source>
        <dbReference type="SAM" id="Coils"/>
    </source>
</evidence>
<dbReference type="KEGG" id="mcn:Mcup_0326"/>
<dbReference type="Proteomes" id="UP000007812">
    <property type="component" value="Chromosome"/>
</dbReference>
<dbReference type="eggNOG" id="arCOG05994">
    <property type="taxonomic scope" value="Archaea"/>
</dbReference>
<dbReference type="STRING" id="1006006.Mcup_0326"/>
<organism evidence="2 3">
    <name type="scientific">Metallosphaera cuprina (strain Ar-4)</name>
    <dbReference type="NCBI Taxonomy" id="1006006"/>
    <lineage>
        <taxon>Archaea</taxon>
        <taxon>Thermoproteota</taxon>
        <taxon>Thermoprotei</taxon>
        <taxon>Sulfolobales</taxon>
        <taxon>Sulfolobaceae</taxon>
        <taxon>Metallosphaera</taxon>
    </lineage>
</organism>
<keyword evidence="3" id="KW-1185">Reference proteome</keyword>
<sequence>MKLRIDKLPKTDEDLEEIQREVEGSHNEHHHGESDLESVLGELYVNYQNLDSKVKELEQENEKLKREVATLYKVISKAIVALTAENQEDKRKTLSEMLSLLNDDNR</sequence>
<accession>F4FZC5</accession>
<feature type="coiled-coil region" evidence="1">
    <location>
        <begin position="40"/>
        <end position="104"/>
    </location>
</feature>
<name>F4FZC5_METCR</name>